<feature type="transmembrane region" description="Helical" evidence="1">
    <location>
        <begin position="42"/>
        <end position="60"/>
    </location>
</feature>
<evidence type="ECO:0000256" key="1">
    <source>
        <dbReference type="SAM" id="Phobius"/>
    </source>
</evidence>
<feature type="transmembrane region" description="Helical" evidence="1">
    <location>
        <begin position="93"/>
        <end position="113"/>
    </location>
</feature>
<protein>
    <recommendedName>
        <fullName evidence="4">DoxX family membrane protein</fullName>
    </recommendedName>
</protein>
<keyword evidence="1" id="KW-1133">Transmembrane helix</keyword>
<dbReference type="EMBL" id="CP098023">
    <property type="protein sequence ID" value="WKD48462.1"/>
    <property type="molecule type" value="Genomic_DNA"/>
</dbReference>
<proteinExistence type="predicted"/>
<keyword evidence="1" id="KW-0472">Membrane</keyword>
<dbReference type="RefSeq" id="WP_301414219.1">
    <property type="nucleotide sequence ID" value="NZ_CP098023.1"/>
</dbReference>
<evidence type="ECO:0008006" key="4">
    <source>
        <dbReference type="Google" id="ProtNLM"/>
    </source>
</evidence>
<organism evidence="2 3">
    <name type="scientific">Microbulbifer spongiae</name>
    <dbReference type="NCBI Taxonomy" id="2944933"/>
    <lineage>
        <taxon>Bacteria</taxon>
        <taxon>Pseudomonadati</taxon>
        <taxon>Pseudomonadota</taxon>
        <taxon>Gammaproteobacteria</taxon>
        <taxon>Cellvibrionales</taxon>
        <taxon>Microbulbiferaceae</taxon>
        <taxon>Microbulbifer</taxon>
    </lineage>
</organism>
<dbReference type="Proteomes" id="UP001321520">
    <property type="component" value="Chromosome"/>
</dbReference>
<keyword evidence="1" id="KW-0812">Transmembrane</keyword>
<reference evidence="2 3" key="1">
    <citation type="submission" date="2022-05" db="EMBL/GenBank/DDBJ databases">
        <title>Microbulbifer sp. nov., isolated from sponge.</title>
        <authorList>
            <person name="Gao L."/>
        </authorList>
    </citation>
    <scope>NUCLEOTIDE SEQUENCE [LARGE SCALE GENOMIC DNA]</scope>
    <source>
        <strain evidence="2 3">MI-G</strain>
    </source>
</reference>
<evidence type="ECO:0000313" key="3">
    <source>
        <dbReference type="Proteomes" id="UP001321520"/>
    </source>
</evidence>
<accession>A0ABY9E709</accession>
<keyword evidence="3" id="KW-1185">Reference proteome</keyword>
<name>A0ABY9E709_9GAMM</name>
<feature type="transmembrane region" description="Helical" evidence="1">
    <location>
        <begin position="67"/>
        <end position="87"/>
    </location>
</feature>
<gene>
    <name evidence="2" type="ORF">M8T91_11050</name>
</gene>
<evidence type="ECO:0000313" key="2">
    <source>
        <dbReference type="EMBL" id="WKD48462.1"/>
    </source>
</evidence>
<sequence length="127" mass="14500">MFFLRITVLLVMLIWTIDKFVNPGHAARIFEKFYAIAGVGNTVVYILALIELIILVLFFFGIKKKYTYGLVFVFHGASTLASFPQYLSPFEGTNLLFFAAWPMLAACSMLFFCREDDTLLQVDTKFS</sequence>